<keyword evidence="8" id="KW-0999">Mitochondrion inner membrane</keyword>
<keyword evidence="6" id="KW-0679">Respiratory chain</keyword>
<keyword evidence="7" id="KW-0812">Transmembrane</keyword>
<accession>G5BDR3</accession>
<proteinExistence type="inferred from homology"/>
<evidence type="ECO:0000313" key="15">
    <source>
        <dbReference type="EMBL" id="EHB07424.1"/>
    </source>
</evidence>
<evidence type="ECO:0000256" key="1">
    <source>
        <dbReference type="ARBA" id="ARBA00003195"/>
    </source>
</evidence>
<keyword evidence="10" id="KW-1133">Transmembrane helix</keyword>
<keyword evidence="15" id="KW-0830">Ubiquinone</keyword>
<dbReference type="PANTHER" id="PTHR15082:SF2">
    <property type="entry name" value="NADH DEHYDROGENASE [UBIQUINONE] 1 BETA SUBCOMPLEX SUBUNIT 3"/>
    <property type="match status" value="1"/>
</dbReference>
<evidence type="ECO:0000256" key="10">
    <source>
        <dbReference type="ARBA" id="ARBA00022989"/>
    </source>
</evidence>
<dbReference type="EMBL" id="JH169688">
    <property type="protein sequence ID" value="EHB07424.1"/>
    <property type="molecule type" value="Genomic_DNA"/>
</dbReference>
<dbReference type="Pfam" id="PF08122">
    <property type="entry name" value="NDUF_B12"/>
    <property type="match status" value="1"/>
</dbReference>
<evidence type="ECO:0000256" key="14">
    <source>
        <dbReference type="ARBA" id="ARBA00032688"/>
    </source>
</evidence>
<dbReference type="InParanoid" id="G5BDR3"/>
<keyword evidence="12" id="KW-0472">Membrane</keyword>
<dbReference type="STRING" id="10181.G5BDR3"/>
<comment type="subcellular location">
    <subcellularLocation>
        <location evidence="2">Mitochondrion inner membrane</location>
        <topology evidence="2">Single-pass membrane protein</topology>
        <orientation evidence="2">Matrix side</orientation>
    </subcellularLocation>
</comment>
<evidence type="ECO:0000256" key="7">
    <source>
        <dbReference type="ARBA" id="ARBA00022692"/>
    </source>
</evidence>
<dbReference type="Proteomes" id="UP000006813">
    <property type="component" value="Unassembled WGS sequence"/>
</dbReference>
<dbReference type="AlphaFoldDB" id="G5BDR3"/>
<keyword evidence="5" id="KW-0813">Transport</keyword>
<dbReference type="PANTHER" id="PTHR15082">
    <property type="entry name" value="NADH-UBIQUINONE OXIDOREDUCTASE B12 SUBUNIT"/>
    <property type="match status" value="1"/>
</dbReference>
<dbReference type="GO" id="GO:0005743">
    <property type="term" value="C:mitochondrial inner membrane"/>
    <property type="evidence" value="ECO:0007669"/>
    <property type="project" value="UniProtKB-SubCell"/>
</dbReference>
<gene>
    <name evidence="15" type="ORF">GW7_12562</name>
</gene>
<evidence type="ECO:0000256" key="2">
    <source>
        <dbReference type="ARBA" id="ARBA00004298"/>
    </source>
</evidence>
<evidence type="ECO:0000256" key="6">
    <source>
        <dbReference type="ARBA" id="ARBA00022660"/>
    </source>
</evidence>
<evidence type="ECO:0000256" key="4">
    <source>
        <dbReference type="ARBA" id="ARBA00018680"/>
    </source>
</evidence>
<dbReference type="InterPro" id="IPR012576">
    <property type="entry name" value="NDUFB3"/>
</dbReference>
<evidence type="ECO:0000256" key="3">
    <source>
        <dbReference type="ARBA" id="ARBA00005667"/>
    </source>
</evidence>
<dbReference type="eggNOG" id="KOG4631">
    <property type="taxonomic scope" value="Eukaryota"/>
</dbReference>
<feature type="non-terminal residue" evidence="15">
    <location>
        <position position="1"/>
    </location>
</feature>
<protein>
    <recommendedName>
        <fullName evidence="4">NADH dehydrogenase [ubiquinone] 1 beta subcomplex subunit 3</fullName>
    </recommendedName>
    <alternativeName>
        <fullName evidence="13">Complex I-B12</fullName>
    </alternativeName>
    <alternativeName>
        <fullName evidence="14">NADH-ubiquinone oxidoreductase B12 subunit</fullName>
    </alternativeName>
</protein>
<comment type="function">
    <text evidence="1">Accessory subunit of the mitochondrial membrane respiratory chain NADH dehydrogenase (Complex I), that is believed not to be involved in catalysis. Complex I functions in the transfer of electrons from NADH to the respiratory chain. The immediate electron acceptor for the enzyme is believed to be ubiquinone.</text>
</comment>
<dbReference type="GO" id="GO:0022900">
    <property type="term" value="P:electron transport chain"/>
    <property type="evidence" value="ECO:0007669"/>
    <property type="project" value="InterPro"/>
</dbReference>
<evidence type="ECO:0000256" key="5">
    <source>
        <dbReference type="ARBA" id="ARBA00022448"/>
    </source>
</evidence>
<keyword evidence="11" id="KW-0496">Mitochondrion</keyword>
<dbReference type="FunCoup" id="G5BDR3">
    <property type="interactions" value="1290"/>
</dbReference>
<evidence type="ECO:0000256" key="12">
    <source>
        <dbReference type="ARBA" id="ARBA00023136"/>
    </source>
</evidence>
<sequence>DMALEHGHRQKCGHIKLELPDYRQWRIKGAPLETVQGKLPVQGLRDPWGSGIHAVNELEILGGFANNVSSFVGALLKGFRWGFATFVVAVGAEYYLESLHEEKQHH</sequence>
<dbReference type="GO" id="GO:0032981">
    <property type="term" value="P:mitochondrial respiratory chain complex I assembly"/>
    <property type="evidence" value="ECO:0007669"/>
    <property type="project" value="TreeGrafter"/>
</dbReference>
<evidence type="ECO:0000256" key="13">
    <source>
        <dbReference type="ARBA" id="ARBA00030217"/>
    </source>
</evidence>
<evidence type="ECO:0000256" key="9">
    <source>
        <dbReference type="ARBA" id="ARBA00022982"/>
    </source>
</evidence>
<evidence type="ECO:0000256" key="8">
    <source>
        <dbReference type="ARBA" id="ARBA00022792"/>
    </source>
</evidence>
<keyword evidence="9" id="KW-0249">Electron transport</keyword>
<comment type="similarity">
    <text evidence="3">Belongs to the complex I NDUFB3 subunit family.</text>
</comment>
<reference evidence="15 16" key="1">
    <citation type="journal article" date="2011" name="Nature">
        <title>Genome sequencing reveals insights into physiology and longevity of the naked mole rat.</title>
        <authorList>
            <person name="Kim E.B."/>
            <person name="Fang X."/>
            <person name="Fushan A.A."/>
            <person name="Huang Z."/>
            <person name="Lobanov A.V."/>
            <person name="Han L."/>
            <person name="Marino S.M."/>
            <person name="Sun X."/>
            <person name="Turanov A.A."/>
            <person name="Yang P."/>
            <person name="Yim S.H."/>
            <person name="Zhao X."/>
            <person name="Kasaikina M.V."/>
            <person name="Stoletzki N."/>
            <person name="Peng C."/>
            <person name="Polak P."/>
            <person name="Xiong Z."/>
            <person name="Kiezun A."/>
            <person name="Zhu Y."/>
            <person name="Chen Y."/>
            <person name="Kryukov G.V."/>
            <person name="Zhang Q."/>
            <person name="Peshkin L."/>
            <person name="Yang L."/>
            <person name="Bronson R.T."/>
            <person name="Buffenstein R."/>
            <person name="Wang B."/>
            <person name="Han C."/>
            <person name="Li Q."/>
            <person name="Chen L."/>
            <person name="Zhao W."/>
            <person name="Sunyaev S.R."/>
            <person name="Park T.J."/>
            <person name="Zhang G."/>
            <person name="Wang J."/>
            <person name="Gladyshev V.N."/>
        </authorList>
    </citation>
    <scope>NUCLEOTIDE SEQUENCE [LARGE SCALE GENOMIC DNA]</scope>
</reference>
<organism evidence="15 16">
    <name type="scientific">Heterocephalus glaber</name>
    <name type="common">Naked mole rat</name>
    <dbReference type="NCBI Taxonomy" id="10181"/>
    <lineage>
        <taxon>Eukaryota</taxon>
        <taxon>Metazoa</taxon>
        <taxon>Chordata</taxon>
        <taxon>Craniata</taxon>
        <taxon>Vertebrata</taxon>
        <taxon>Euteleostomi</taxon>
        <taxon>Mammalia</taxon>
        <taxon>Eutheria</taxon>
        <taxon>Euarchontoglires</taxon>
        <taxon>Glires</taxon>
        <taxon>Rodentia</taxon>
        <taxon>Hystricomorpha</taxon>
        <taxon>Bathyergidae</taxon>
        <taxon>Heterocephalus</taxon>
    </lineage>
</organism>
<evidence type="ECO:0000256" key="11">
    <source>
        <dbReference type="ARBA" id="ARBA00023128"/>
    </source>
</evidence>
<evidence type="ECO:0000313" key="16">
    <source>
        <dbReference type="Proteomes" id="UP000006813"/>
    </source>
</evidence>
<name>G5BDR3_HETGA</name>